<evidence type="ECO:0000259" key="3">
    <source>
        <dbReference type="SMART" id="SM01302"/>
    </source>
</evidence>
<keyword evidence="1" id="KW-0853">WD repeat</keyword>
<dbReference type="PRINTS" id="PR01547">
    <property type="entry name" value="YEAST176DUF"/>
</dbReference>
<dbReference type="SMART" id="SM01302">
    <property type="entry name" value="Raptor_N"/>
    <property type="match status" value="1"/>
</dbReference>
<dbReference type="InterPro" id="IPR004083">
    <property type="entry name" value="Raptor"/>
</dbReference>
<dbReference type="GO" id="GO:0005737">
    <property type="term" value="C:cytoplasm"/>
    <property type="evidence" value="ECO:0007669"/>
    <property type="project" value="TreeGrafter"/>
</dbReference>
<dbReference type="WBParaSite" id="PSAMB.scaffold6498size9364.g28607.t1">
    <property type="protein sequence ID" value="PSAMB.scaffold6498size9364.g28607.t1"/>
    <property type="gene ID" value="PSAMB.scaffold6498size9364.g28607"/>
</dbReference>
<dbReference type="GO" id="GO:0071230">
    <property type="term" value="P:cellular response to amino acid stimulus"/>
    <property type="evidence" value="ECO:0007669"/>
    <property type="project" value="TreeGrafter"/>
</dbReference>
<evidence type="ECO:0000256" key="1">
    <source>
        <dbReference type="ARBA" id="ARBA00022574"/>
    </source>
</evidence>
<dbReference type="InterPro" id="IPR029347">
    <property type="entry name" value="Raptor_N"/>
</dbReference>
<dbReference type="AlphaFoldDB" id="A0A914X4V9"/>
<dbReference type="GO" id="GO:0030307">
    <property type="term" value="P:positive regulation of cell growth"/>
    <property type="evidence" value="ECO:0007669"/>
    <property type="project" value="TreeGrafter"/>
</dbReference>
<dbReference type="PANTHER" id="PTHR12848:SF16">
    <property type="entry name" value="REGULATORY-ASSOCIATED PROTEIN OF MTOR"/>
    <property type="match status" value="1"/>
</dbReference>
<evidence type="ECO:0000313" key="4">
    <source>
        <dbReference type="Proteomes" id="UP000887566"/>
    </source>
</evidence>
<dbReference type="Proteomes" id="UP000887566">
    <property type="component" value="Unplaced"/>
</dbReference>
<evidence type="ECO:0000256" key="2">
    <source>
        <dbReference type="ARBA" id="ARBA00022737"/>
    </source>
</evidence>
<dbReference type="GO" id="GO:0010506">
    <property type="term" value="P:regulation of autophagy"/>
    <property type="evidence" value="ECO:0007669"/>
    <property type="project" value="TreeGrafter"/>
</dbReference>
<proteinExistence type="predicted"/>
<sequence length="425" mass="48706">MQLVKGSPAIGEEEEDHDLMLSAWFRESRHVETIVGEVLSNEERDNWRKFVRERMKTVSVALVLCLNIGVDPPDVAKPNPCAKLECWIDPLSTQSQKAMDKIGAALQKQYERWQPRARYKVANDPTVEEVKKLCSSMRRNAKEERVLFHYNGHGVPRPTENGEIWVFNKNFTQYIPLSIYDLQAWMGHPSVYVWDCNSAGTVVKSFNRFAIDHEREWNNQFDAHRGTLRPPLPVGEMTLDQQADATGFRRPPNYRECIQLAACQEGELLPTNPDMPADLFTSTLTTPIKTSVLWYIAKNGVKDRFPANIVDQIPGQLNDRRTLLGELNWIFTAITDTIAWNTLPRELFQKLFRQDLLVASLFRNFLLADRLMRAHNCRPLSSPSLPATADHPLWESWDYTLDLCLSHLQRPSSPALELAPSPNSR</sequence>
<organism evidence="4 5">
    <name type="scientific">Plectus sambesii</name>
    <dbReference type="NCBI Taxonomy" id="2011161"/>
    <lineage>
        <taxon>Eukaryota</taxon>
        <taxon>Metazoa</taxon>
        <taxon>Ecdysozoa</taxon>
        <taxon>Nematoda</taxon>
        <taxon>Chromadorea</taxon>
        <taxon>Plectida</taxon>
        <taxon>Plectina</taxon>
        <taxon>Plectoidea</taxon>
        <taxon>Plectidae</taxon>
        <taxon>Plectus</taxon>
    </lineage>
</organism>
<accession>A0A914X4V9</accession>
<name>A0A914X4V9_9BILA</name>
<protein>
    <submittedName>
        <fullName evidence="5">Raptor N-terminal CASPase-like domain-containing protein</fullName>
    </submittedName>
</protein>
<dbReference type="GO" id="GO:0031931">
    <property type="term" value="C:TORC1 complex"/>
    <property type="evidence" value="ECO:0007669"/>
    <property type="project" value="InterPro"/>
</dbReference>
<keyword evidence="4" id="KW-1185">Reference proteome</keyword>
<feature type="domain" description="Raptor N-terminal CASPase-like" evidence="3">
    <location>
        <begin position="54"/>
        <end position="207"/>
    </location>
</feature>
<keyword evidence="2" id="KW-0677">Repeat</keyword>
<evidence type="ECO:0000313" key="5">
    <source>
        <dbReference type="WBParaSite" id="PSAMB.scaffold6498size9364.g28607.t1"/>
    </source>
</evidence>
<dbReference type="PANTHER" id="PTHR12848">
    <property type="entry name" value="REGULATORY-ASSOCIATED PROTEIN OF MTOR"/>
    <property type="match status" value="1"/>
</dbReference>
<dbReference type="GO" id="GO:0038202">
    <property type="term" value="P:TORC1 signaling"/>
    <property type="evidence" value="ECO:0007669"/>
    <property type="project" value="TreeGrafter"/>
</dbReference>
<reference evidence="5" key="1">
    <citation type="submission" date="2022-11" db="UniProtKB">
        <authorList>
            <consortium name="WormBaseParasite"/>
        </authorList>
    </citation>
    <scope>IDENTIFICATION</scope>
</reference>
<dbReference type="GO" id="GO:0030674">
    <property type="term" value="F:protein-macromolecule adaptor activity"/>
    <property type="evidence" value="ECO:0007669"/>
    <property type="project" value="TreeGrafter"/>
</dbReference>
<dbReference type="GO" id="GO:0009267">
    <property type="term" value="P:cellular response to starvation"/>
    <property type="evidence" value="ECO:0007669"/>
    <property type="project" value="TreeGrafter"/>
</dbReference>
<dbReference type="Pfam" id="PF14538">
    <property type="entry name" value="Raptor_N"/>
    <property type="match status" value="1"/>
</dbReference>